<keyword evidence="7 9" id="KW-0472">Membrane</keyword>
<evidence type="ECO:0000256" key="5">
    <source>
        <dbReference type="ARBA" id="ARBA00022775"/>
    </source>
</evidence>
<dbReference type="InterPro" id="IPR013057">
    <property type="entry name" value="AA_transpt_TM"/>
</dbReference>
<name>A0A7M5XJ58_9CNID</name>
<dbReference type="Proteomes" id="UP000594262">
    <property type="component" value="Unplaced"/>
</dbReference>
<dbReference type="RefSeq" id="XP_066928296.1">
    <property type="nucleotide sequence ID" value="XM_067072195.1"/>
</dbReference>
<feature type="transmembrane region" description="Helical" evidence="9">
    <location>
        <begin position="443"/>
        <end position="466"/>
    </location>
</feature>
<feature type="transmembrane region" description="Helical" evidence="9">
    <location>
        <begin position="374"/>
        <end position="396"/>
    </location>
</feature>
<evidence type="ECO:0000256" key="7">
    <source>
        <dbReference type="ARBA" id="ARBA00023136"/>
    </source>
</evidence>
<evidence type="ECO:0000256" key="8">
    <source>
        <dbReference type="ARBA" id="ARBA00023329"/>
    </source>
</evidence>
<feature type="transmembrane region" description="Helical" evidence="9">
    <location>
        <begin position="261"/>
        <end position="284"/>
    </location>
</feature>
<feature type="transmembrane region" description="Helical" evidence="9">
    <location>
        <begin position="112"/>
        <end position="134"/>
    </location>
</feature>
<dbReference type="GO" id="GO:0006836">
    <property type="term" value="P:neurotransmitter transport"/>
    <property type="evidence" value="ECO:0007669"/>
    <property type="project" value="UniProtKB-KW"/>
</dbReference>
<evidence type="ECO:0000256" key="2">
    <source>
        <dbReference type="ARBA" id="ARBA00008066"/>
    </source>
</evidence>
<feature type="transmembrane region" description="Helical" evidence="9">
    <location>
        <begin position="335"/>
        <end position="354"/>
    </location>
</feature>
<evidence type="ECO:0000313" key="12">
    <source>
        <dbReference type="Proteomes" id="UP000594262"/>
    </source>
</evidence>
<dbReference type="GeneID" id="136815745"/>
<dbReference type="PANTHER" id="PTHR22950">
    <property type="entry name" value="AMINO ACID TRANSPORTER"/>
    <property type="match status" value="1"/>
</dbReference>
<dbReference type="EnsemblMetazoa" id="CLYHEMT023158.1">
    <property type="protein sequence ID" value="CLYHEMP023158.1"/>
    <property type="gene ID" value="CLYHEMG023158"/>
</dbReference>
<keyword evidence="5" id="KW-0532">Neurotransmitter transport</keyword>
<feature type="domain" description="Amino acid transporter transmembrane" evidence="10">
    <location>
        <begin position="110"/>
        <end position="500"/>
    </location>
</feature>
<evidence type="ECO:0000256" key="9">
    <source>
        <dbReference type="SAM" id="Phobius"/>
    </source>
</evidence>
<dbReference type="Pfam" id="PF01490">
    <property type="entry name" value="Aa_trans"/>
    <property type="match status" value="1"/>
</dbReference>
<evidence type="ECO:0000313" key="11">
    <source>
        <dbReference type="EnsemblMetazoa" id="CLYHEMP023158.1"/>
    </source>
</evidence>
<evidence type="ECO:0000256" key="3">
    <source>
        <dbReference type="ARBA" id="ARBA00022448"/>
    </source>
</evidence>
<feature type="transmembrane region" description="Helical" evidence="9">
    <location>
        <begin position="296"/>
        <end position="314"/>
    </location>
</feature>
<accession>A0A7M5XJ58</accession>
<organism evidence="11 12">
    <name type="scientific">Clytia hemisphaerica</name>
    <dbReference type="NCBI Taxonomy" id="252671"/>
    <lineage>
        <taxon>Eukaryota</taxon>
        <taxon>Metazoa</taxon>
        <taxon>Cnidaria</taxon>
        <taxon>Hydrozoa</taxon>
        <taxon>Hydroidolina</taxon>
        <taxon>Leptothecata</taxon>
        <taxon>Obeliida</taxon>
        <taxon>Clytiidae</taxon>
        <taxon>Clytia</taxon>
    </lineage>
</organism>
<keyword evidence="12" id="KW-1185">Reference proteome</keyword>
<dbReference type="GO" id="GO:0015179">
    <property type="term" value="F:L-amino acid transmembrane transporter activity"/>
    <property type="evidence" value="ECO:0007669"/>
    <property type="project" value="TreeGrafter"/>
</dbReference>
<sequence>MAEEKKFFRRLFRKMERTNSVISDTLPVVTEESYYPDGADAFGDSVEPPAGDMGNESINTNYALVESGKSSKYGAAKKRRSFLHSKQFRSFRSASLSVSMLEKPSDDRKAHAFLAGWNVSNLIQGTGILGVPYAVQQGGWAAVAMIFIVAILCCHTGKLLIECMYEKSKKTGIKRRLRVNYPEVAEAVMGRKGLVILGIIQSVEMFGGVIMYVVLLGTVWADMFQKYTGLGMKEWAALNCCISLPTLFITKMSIVSWLSMLSVFSLMSALVTLIAFCFTQISVWSLVNVPPFDPQTFPVGFGIIVFSYCAHAVFPSIEGSMRKPEQFNGMMNSSFLLAAIVKGALGTFMVLTFGNLTEEVATVNLAAYPIWSKVATFLVIGNVLLAIPLGMFVVSLTFDDAFLTYFPHLNRDSKFHWVWLLITRPLLIAFALFLAIMVPHFGLLMGVIGSLTGTCLCFLFPCYFHLKLRWNTLAKWEVAVDVAIMVFGLIAGSLGFAFSTKALIMTYL</sequence>
<dbReference type="AlphaFoldDB" id="A0A7M5XJ58"/>
<evidence type="ECO:0000259" key="10">
    <source>
        <dbReference type="Pfam" id="PF01490"/>
    </source>
</evidence>
<feature type="transmembrane region" description="Helical" evidence="9">
    <location>
        <begin position="194"/>
        <end position="215"/>
    </location>
</feature>
<evidence type="ECO:0000256" key="1">
    <source>
        <dbReference type="ARBA" id="ARBA00004439"/>
    </source>
</evidence>
<dbReference type="OrthoDB" id="6021076at2759"/>
<dbReference type="PANTHER" id="PTHR22950:SF689">
    <property type="entry name" value="VESICULAR INHIBITORY AMINO ACID TRANSPORTER"/>
    <property type="match status" value="1"/>
</dbReference>
<feature type="transmembrane region" description="Helical" evidence="9">
    <location>
        <begin position="417"/>
        <end position="437"/>
    </location>
</feature>
<dbReference type="GO" id="GO:0005774">
    <property type="term" value="C:vacuolar membrane"/>
    <property type="evidence" value="ECO:0007669"/>
    <property type="project" value="TreeGrafter"/>
</dbReference>
<comment type="similarity">
    <text evidence="2">Belongs to the amino acid/polyamine transporter 2 family.</text>
</comment>
<keyword evidence="8" id="KW-0968">Cytoplasmic vesicle</keyword>
<feature type="transmembrane region" description="Helical" evidence="9">
    <location>
        <begin position="478"/>
        <end position="498"/>
    </location>
</feature>
<feature type="transmembrane region" description="Helical" evidence="9">
    <location>
        <begin position="235"/>
        <end position="254"/>
    </location>
</feature>
<keyword evidence="4 9" id="KW-0812">Transmembrane</keyword>
<comment type="subcellular location">
    <subcellularLocation>
        <location evidence="1">Cytoplasmic vesicle membrane</location>
        <topology evidence="1">Multi-pass membrane protein</topology>
    </subcellularLocation>
</comment>
<proteinExistence type="inferred from homology"/>
<protein>
    <recommendedName>
        <fullName evidence="10">Amino acid transporter transmembrane domain-containing protein</fullName>
    </recommendedName>
</protein>
<evidence type="ECO:0000256" key="4">
    <source>
        <dbReference type="ARBA" id="ARBA00022692"/>
    </source>
</evidence>
<keyword evidence="3" id="KW-0813">Transport</keyword>
<dbReference type="GO" id="GO:0030659">
    <property type="term" value="C:cytoplasmic vesicle membrane"/>
    <property type="evidence" value="ECO:0007669"/>
    <property type="project" value="UniProtKB-SubCell"/>
</dbReference>
<reference evidence="11" key="1">
    <citation type="submission" date="2021-01" db="UniProtKB">
        <authorList>
            <consortium name="EnsemblMetazoa"/>
        </authorList>
    </citation>
    <scope>IDENTIFICATION</scope>
</reference>
<keyword evidence="6 9" id="KW-1133">Transmembrane helix</keyword>
<feature type="transmembrane region" description="Helical" evidence="9">
    <location>
        <begin position="140"/>
        <end position="161"/>
    </location>
</feature>
<evidence type="ECO:0000256" key="6">
    <source>
        <dbReference type="ARBA" id="ARBA00022989"/>
    </source>
</evidence>